<dbReference type="EMBL" id="JAGGJX010000001">
    <property type="protein sequence ID" value="MBP1854678.1"/>
    <property type="molecule type" value="Genomic_DNA"/>
</dbReference>
<comment type="caution">
    <text evidence="2">The sequence shown here is derived from an EMBL/GenBank/DDBJ whole genome shotgun (WGS) entry which is preliminary data.</text>
</comment>
<keyword evidence="1" id="KW-0812">Transmembrane</keyword>
<keyword evidence="3" id="KW-1185">Reference proteome</keyword>
<evidence type="ECO:0000313" key="2">
    <source>
        <dbReference type="EMBL" id="MBP1854678.1"/>
    </source>
</evidence>
<keyword evidence="1" id="KW-0472">Membrane</keyword>
<feature type="transmembrane region" description="Helical" evidence="1">
    <location>
        <begin position="6"/>
        <end position="25"/>
    </location>
</feature>
<name>A0ABS4E9U3_9FIRM</name>
<dbReference type="RefSeq" id="WP_209456154.1">
    <property type="nucleotide sequence ID" value="NZ_BAAACS010000012.1"/>
</dbReference>
<dbReference type="Proteomes" id="UP000767291">
    <property type="component" value="Unassembled WGS sequence"/>
</dbReference>
<accession>A0ABS4E9U3</accession>
<evidence type="ECO:0000313" key="3">
    <source>
        <dbReference type="Proteomes" id="UP000767291"/>
    </source>
</evidence>
<gene>
    <name evidence="2" type="ORF">J2Z43_001068</name>
</gene>
<proteinExistence type="predicted"/>
<sequence length="80" mass="9104">MINDIAIVIILVLVAIGTLIAVFLLGRWVECKKHSDDKELSDDVFNRCMDLDKENRYLRGRLGLDNLTNEVSNVKDKSNL</sequence>
<organism evidence="2 3">
    <name type="scientific">Metaclostridioides mangenotii</name>
    <dbReference type="NCBI Taxonomy" id="1540"/>
    <lineage>
        <taxon>Bacteria</taxon>
        <taxon>Bacillati</taxon>
        <taxon>Bacillota</taxon>
        <taxon>Clostridia</taxon>
        <taxon>Peptostreptococcales</taxon>
        <taxon>Peptostreptococcaceae</taxon>
        <taxon>Metaclostridioides</taxon>
    </lineage>
</organism>
<keyword evidence="1" id="KW-1133">Transmembrane helix</keyword>
<evidence type="ECO:0000256" key="1">
    <source>
        <dbReference type="SAM" id="Phobius"/>
    </source>
</evidence>
<reference evidence="2 3" key="1">
    <citation type="submission" date="2021-03" db="EMBL/GenBank/DDBJ databases">
        <title>Genomic Encyclopedia of Type Strains, Phase IV (KMG-IV): sequencing the most valuable type-strain genomes for metagenomic binning, comparative biology and taxonomic classification.</title>
        <authorList>
            <person name="Goeker M."/>
        </authorList>
    </citation>
    <scope>NUCLEOTIDE SEQUENCE [LARGE SCALE GENOMIC DNA]</scope>
    <source>
        <strain evidence="2 3">DSM 1289</strain>
    </source>
</reference>
<protein>
    <submittedName>
        <fullName evidence="2">Membrane protein</fullName>
    </submittedName>
</protein>